<evidence type="ECO:0000256" key="3">
    <source>
        <dbReference type="ARBA" id="ARBA00005582"/>
    </source>
</evidence>
<evidence type="ECO:0000256" key="8">
    <source>
        <dbReference type="ARBA" id="ARBA00026102"/>
    </source>
</evidence>
<sequence>MGGKRSWGLRGSPLLFIYFFYHTHGSSPSVMPKFPTLRKPGFLPTPRKAPWGSASRPPEGAKPDAAILEPSYGRGAGAAATVRAPGVGELHAECVRPPGRQTRARAVVHTLQPQAGTTRPLGQAIPRRVGQASAPGRERGHPARGSEGRDWDRAGAGGRRPGGRASRRLRLLLRSRAVSPNFCKPRPASEALTAAAPSLQRPPFCPFAALEQQALEQQPGAPAAELPMNRGVDLGVAVILQSSDQTVLLTRRTGTLNVFPNLWVPPGGHVEPDEEVTNQVTQPAPCPRGQGAWDHLGAGQREGQTQDSEESGTGLSDLLPSHSQLLEGGLRELWEESGLQLPQGQFSWTPLGLWESAYPPRLSWGLPKYHHIILYLLVISQETQQQLQARIQPNPKEVSALMWLGPDVAAAVAATEDETETPSQLPQDLPPSVLAVELEDGGARPLALPTSTLLRTTPATAESTERVSTGTKFALRLWLQHLGR</sequence>
<evidence type="ECO:0000256" key="12">
    <source>
        <dbReference type="ARBA" id="ARBA00093663"/>
    </source>
</evidence>
<comment type="similarity">
    <text evidence="3">Belongs to the Nudix hydrolase family.</text>
</comment>
<evidence type="ECO:0000256" key="2">
    <source>
        <dbReference type="ARBA" id="ARBA00001946"/>
    </source>
</evidence>
<evidence type="ECO:0000313" key="17">
    <source>
        <dbReference type="Proteomes" id="UP000694725"/>
    </source>
</evidence>
<dbReference type="GO" id="GO:0046872">
    <property type="term" value="F:metal ion binding"/>
    <property type="evidence" value="ECO:0007669"/>
    <property type="project" value="UniProtKB-KW"/>
</dbReference>
<evidence type="ECO:0000256" key="10">
    <source>
        <dbReference type="ARBA" id="ARBA00093415"/>
    </source>
</evidence>
<dbReference type="InterPro" id="IPR033716">
    <property type="entry name" value="Nudt17_dom"/>
</dbReference>
<evidence type="ECO:0000313" key="16">
    <source>
        <dbReference type="Ensembl" id="ENSSSCP00065000709.1"/>
    </source>
</evidence>
<feature type="compositionally biased region" description="Basic and acidic residues" evidence="13">
    <location>
        <begin position="136"/>
        <end position="153"/>
    </location>
</feature>
<protein>
    <recommendedName>
        <fullName evidence="11">m7GpppN-mRNA hydrolase NUDT17</fullName>
        <ecNumber evidence="8">3.6.1.62</ecNumber>
    </recommendedName>
    <alternativeName>
        <fullName evidence="12">Nucleoside diphosphate-linked moiety X motif 17</fullName>
    </alternativeName>
</protein>
<evidence type="ECO:0000256" key="7">
    <source>
        <dbReference type="ARBA" id="ARBA00023211"/>
    </source>
</evidence>
<reference evidence="16" key="1">
    <citation type="submission" date="2025-08" db="UniProtKB">
        <authorList>
            <consortium name="Ensembl"/>
        </authorList>
    </citation>
    <scope>IDENTIFICATION</scope>
</reference>
<dbReference type="PANTHER" id="PTHR42904">
    <property type="entry name" value="NUDIX HYDROLASE, NUDC SUBFAMILY"/>
    <property type="match status" value="1"/>
</dbReference>
<organism evidence="16 17">
    <name type="scientific">Sus scrofa</name>
    <name type="common">Pig</name>
    <dbReference type="NCBI Taxonomy" id="9823"/>
    <lineage>
        <taxon>Eukaryota</taxon>
        <taxon>Metazoa</taxon>
        <taxon>Chordata</taxon>
        <taxon>Craniata</taxon>
        <taxon>Vertebrata</taxon>
        <taxon>Euteleostomi</taxon>
        <taxon>Mammalia</taxon>
        <taxon>Eutheria</taxon>
        <taxon>Laurasiatheria</taxon>
        <taxon>Artiodactyla</taxon>
        <taxon>Suina</taxon>
        <taxon>Suidae</taxon>
        <taxon>Sus</taxon>
    </lineage>
</organism>
<keyword evidence="6" id="KW-0460">Magnesium</keyword>
<comment type="catalytic activity">
    <reaction evidence="9">
        <text>a 5'-end (N(7)-methyl 5'-triphosphoguanosine)-ribonucleoside in mRNA + H2O = N(7)-methyl-GDP + a 5'-end phospho-ribonucleoside in mRNA + 2 H(+)</text>
        <dbReference type="Rhea" id="RHEA:67484"/>
        <dbReference type="Rhea" id="RHEA-COMP:15692"/>
        <dbReference type="Rhea" id="RHEA-COMP:17167"/>
        <dbReference type="ChEBI" id="CHEBI:15377"/>
        <dbReference type="ChEBI" id="CHEBI:15378"/>
        <dbReference type="ChEBI" id="CHEBI:63714"/>
        <dbReference type="ChEBI" id="CHEBI:138282"/>
        <dbReference type="ChEBI" id="CHEBI:156461"/>
        <dbReference type="EC" id="3.6.1.62"/>
    </reaction>
</comment>
<comment type="function">
    <text evidence="10">Acts as a decapping enzyme capable of hydrolyzing monomethylated capped RNAs (in vitro). Hydrolyzes monomethylated capped RNA after alpha and beta phosphates to form N(7)-methyl-GDP. Shows low activity towards unmethylated capped RNA.</text>
</comment>
<dbReference type="SUPFAM" id="SSF55811">
    <property type="entry name" value="Nudix"/>
    <property type="match status" value="1"/>
</dbReference>
<feature type="region of interest" description="Disordered" evidence="13">
    <location>
        <begin position="115"/>
        <end position="166"/>
    </location>
</feature>
<evidence type="ECO:0000256" key="6">
    <source>
        <dbReference type="ARBA" id="ARBA00022842"/>
    </source>
</evidence>
<accession>A0A8D1X4Q4</accession>
<evidence type="ECO:0000256" key="9">
    <source>
        <dbReference type="ARBA" id="ARBA00093205"/>
    </source>
</evidence>
<evidence type="ECO:0000256" key="5">
    <source>
        <dbReference type="ARBA" id="ARBA00022801"/>
    </source>
</evidence>
<keyword evidence="14" id="KW-0732">Signal</keyword>
<dbReference type="PANTHER" id="PTHR42904:SF1">
    <property type="entry name" value="NUCLEOSIDE DIPHOSPHATE-LINKED MOIETY X MOTIF 17"/>
    <property type="match status" value="1"/>
</dbReference>
<dbReference type="GO" id="GO:0140933">
    <property type="term" value="F:5'-(N(7)-methylguanosine 5'-triphospho)-[mRNA] hydrolase activity"/>
    <property type="evidence" value="ECO:0007669"/>
    <property type="project" value="UniProtKB-EC"/>
</dbReference>
<keyword evidence="7" id="KW-0464">Manganese</keyword>
<dbReference type="Pfam" id="PF00293">
    <property type="entry name" value="NUDIX"/>
    <property type="match status" value="1"/>
</dbReference>
<dbReference type="PROSITE" id="PS51462">
    <property type="entry name" value="NUDIX"/>
    <property type="match status" value="1"/>
</dbReference>
<dbReference type="InterPro" id="IPR050241">
    <property type="entry name" value="NAD-cap_RNA_hydrolase_NudC"/>
</dbReference>
<dbReference type="InterPro" id="IPR000086">
    <property type="entry name" value="NUDIX_hydrolase_dom"/>
</dbReference>
<evidence type="ECO:0000256" key="11">
    <source>
        <dbReference type="ARBA" id="ARBA00093621"/>
    </source>
</evidence>
<name>A0A8D1X4Q4_PIG</name>
<dbReference type="Gene3D" id="3.90.79.10">
    <property type="entry name" value="Nucleoside Triphosphate Pyrophosphohydrolase"/>
    <property type="match status" value="1"/>
</dbReference>
<comment type="cofactor">
    <cofactor evidence="2">
        <name>Mg(2+)</name>
        <dbReference type="ChEBI" id="CHEBI:18420"/>
    </cofactor>
</comment>
<feature type="compositionally biased region" description="Polar residues" evidence="13">
    <location>
        <begin position="302"/>
        <end position="314"/>
    </location>
</feature>
<dbReference type="InterPro" id="IPR015797">
    <property type="entry name" value="NUDIX_hydrolase-like_dom_sf"/>
</dbReference>
<feature type="region of interest" description="Disordered" evidence="13">
    <location>
        <begin position="279"/>
        <end position="318"/>
    </location>
</feature>
<proteinExistence type="inferred from homology"/>
<keyword evidence="5" id="KW-0378">Hydrolase</keyword>
<keyword evidence="4" id="KW-0479">Metal-binding</keyword>
<dbReference type="CDD" id="cd04694">
    <property type="entry name" value="NUDIX_Nudt17"/>
    <property type="match status" value="1"/>
</dbReference>
<feature type="domain" description="Nudix hydrolase" evidence="15">
    <location>
        <begin position="231"/>
        <end position="426"/>
    </location>
</feature>
<evidence type="ECO:0000256" key="14">
    <source>
        <dbReference type="SAM" id="SignalP"/>
    </source>
</evidence>
<feature type="signal peptide" evidence="14">
    <location>
        <begin position="1"/>
        <end position="25"/>
    </location>
</feature>
<evidence type="ECO:0000259" key="15">
    <source>
        <dbReference type="PROSITE" id="PS51462"/>
    </source>
</evidence>
<evidence type="ECO:0000256" key="1">
    <source>
        <dbReference type="ARBA" id="ARBA00001936"/>
    </source>
</evidence>
<dbReference type="AlphaFoldDB" id="A0A8D1X4Q4"/>
<dbReference type="EC" id="3.6.1.62" evidence="8"/>
<dbReference type="Proteomes" id="UP000694725">
    <property type="component" value="Unplaced"/>
</dbReference>
<evidence type="ECO:0000256" key="4">
    <source>
        <dbReference type="ARBA" id="ARBA00022723"/>
    </source>
</evidence>
<dbReference type="Ensembl" id="ENSSSCT00065002169.1">
    <property type="protein sequence ID" value="ENSSSCP00065000709.1"/>
    <property type="gene ID" value="ENSSSCG00065001732.1"/>
</dbReference>
<feature type="chain" id="PRO_5034374648" description="m7GpppN-mRNA hydrolase NUDT17" evidence="14">
    <location>
        <begin position="26"/>
        <end position="484"/>
    </location>
</feature>
<comment type="cofactor">
    <cofactor evidence="1">
        <name>Mn(2+)</name>
        <dbReference type="ChEBI" id="CHEBI:29035"/>
    </cofactor>
</comment>
<evidence type="ECO:0000256" key="13">
    <source>
        <dbReference type="SAM" id="MobiDB-lite"/>
    </source>
</evidence>